<protein>
    <submittedName>
        <fullName evidence="1">Uncharacterized protein</fullName>
    </submittedName>
</protein>
<gene>
    <name evidence="1" type="ORF">BP6252_13329</name>
</gene>
<comment type="caution">
    <text evidence="1">The sequence shown here is derived from an EMBL/GenBank/DDBJ whole genome shotgun (WGS) entry which is preliminary data.</text>
</comment>
<reference evidence="1 2" key="1">
    <citation type="journal article" date="2018" name="IMA Fungus">
        <title>IMA Genome-F 9: Draft genome sequence of Annulohypoxylon stygium, Aspergillus mulundensis, Berkeleyomyces basicola (syn. Thielaviopsis basicola), Ceratocystis smalleyi, two Cercospora beticola strains, Coleophoma cylindrospora, Fusarium fracticaudum, Phialophora cf. hyalina, and Morchella septimelata.</title>
        <authorList>
            <person name="Wingfield B.D."/>
            <person name="Bills G.F."/>
            <person name="Dong Y."/>
            <person name="Huang W."/>
            <person name="Nel W.J."/>
            <person name="Swalarsk-Parry B.S."/>
            <person name="Vaghefi N."/>
            <person name="Wilken P.M."/>
            <person name="An Z."/>
            <person name="de Beer Z.W."/>
            <person name="De Vos L."/>
            <person name="Chen L."/>
            <person name="Duong T.A."/>
            <person name="Gao Y."/>
            <person name="Hammerbacher A."/>
            <person name="Kikkert J.R."/>
            <person name="Li Y."/>
            <person name="Li H."/>
            <person name="Li K."/>
            <person name="Li Q."/>
            <person name="Liu X."/>
            <person name="Ma X."/>
            <person name="Naidoo K."/>
            <person name="Pethybridge S.J."/>
            <person name="Sun J."/>
            <person name="Steenkamp E.T."/>
            <person name="van der Nest M.A."/>
            <person name="van Wyk S."/>
            <person name="Wingfield M.J."/>
            <person name="Xiong C."/>
            <person name="Yue Q."/>
            <person name="Zhang X."/>
        </authorList>
    </citation>
    <scope>NUCLEOTIDE SEQUENCE [LARGE SCALE GENOMIC DNA]</scope>
    <source>
        <strain evidence="1 2">BP6252</strain>
    </source>
</reference>
<evidence type="ECO:0000313" key="2">
    <source>
        <dbReference type="Proteomes" id="UP000256645"/>
    </source>
</evidence>
<organism evidence="1 2">
    <name type="scientific">Coleophoma cylindrospora</name>
    <dbReference type="NCBI Taxonomy" id="1849047"/>
    <lineage>
        <taxon>Eukaryota</taxon>
        <taxon>Fungi</taxon>
        <taxon>Dikarya</taxon>
        <taxon>Ascomycota</taxon>
        <taxon>Pezizomycotina</taxon>
        <taxon>Leotiomycetes</taxon>
        <taxon>Helotiales</taxon>
        <taxon>Dermateaceae</taxon>
        <taxon>Coleophoma</taxon>
    </lineage>
</organism>
<evidence type="ECO:0000313" key="1">
    <source>
        <dbReference type="EMBL" id="RDW58853.1"/>
    </source>
</evidence>
<name>A0A3D8QAJ0_9HELO</name>
<proteinExistence type="predicted"/>
<dbReference type="EMBL" id="PDLM01000017">
    <property type="protein sequence ID" value="RDW58853.1"/>
    <property type="molecule type" value="Genomic_DNA"/>
</dbReference>
<sequence length="288" mass="31484">MGYGQPQKYNDSMGYYRLGHAFLTPQSTTVVKLGCCGYIDDSGYWCPMVDIVNKAATTAGGYDVMDKSTLLKLPPSPVTWGPKMTETVKESRSSLTADAPVPGIPVEASLKLEFSLHADFGAVLLCKGEVTRRAYAHADPFRAWAQANAARLLTKYPAIRQHGFYVVTNTHASKDVLVNSWENGSHMVTLGFGGGVDQSANISSSTEIYGATSAAGWVKPVCKANEEMVVFFGGLKFEYRKLTGWMRGDTTKFAEKPIYRGDNIIVRDPDDEEDGLEILDSEIGQDII</sequence>
<accession>A0A3D8QAJ0</accession>
<keyword evidence="2" id="KW-1185">Reference proteome</keyword>
<dbReference type="OrthoDB" id="3600013at2759"/>
<dbReference type="AlphaFoldDB" id="A0A3D8QAJ0"/>
<dbReference type="Proteomes" id="UP000256645">
    <property type="component" value="Unassembled WGS sequence"/>
</dbReference>